<evidence type="ECO:0000259" key="5">
    <source>
        <dbReference type="PROSITE" id="PS51397"/>
    </source>
</evidence>
<dbReference type="PANTHER" id="PTHR46622:SF1">
    <property type="entry name" value="DNA-DEPENDENT METALLOPROTEASE WSS1"/>
    <property type="match status" value="1"/>
</dbReference>
<evidence type="ECO:0000256" key="1">
    <source>
        <dbReference type="ARBA" id="ARBA00022723"/>
    </source>
</evidence>
<feature type="region of interest" description="Disordered" evidence="4">
    <location>
        <begin position="224"/>
        <end position="243"/>
    </location>
</feature>
<gene>
    <name evidence="6" type="ORF">WHR41_04246</name>
</gene>
<organism evidence="6 7">
    <name type="scientific">Cladosporium halotolerans</name>
    <dbReference type="NCBI Taxonomy" id="1052096"/>
    <lineage>
        <taxon>Eukaryota</taxon>
        <taxon>Fungi</taxon>
        <taxon>Dikarya</taxon>
        <taxon>Ascomycota</taxon>
        <taxon>Pezizomycotina</taxon>
        <taxon>Dothideomycetes</taxon>
        <taxon>Dothideomycetidae</taxon>
        <taxon>Cladosporiales</taxon>
        <taxon>Cladosporiaceae</taxon>
        <taxon>Cladosporium</taxon>
    </lineage>
</organism>
<dbReference type="Proteomes" id="UP000803884">
    <property type="component" value="Unassembled WGS sequence"/>
</dbReference>
<protein>
    <recommendedName>
        <fullName evidence="5">WLM domain-containing protein</fullName>
    </recommendedName>
</protein>
<dbReference type="Pfam" id="PF08325">
    <property type="entry name" value="WLM"/>
    <property type="match status" value="1"/>
</dbReference>
<keyword evidence="1" id="KW-0479">Metal-binding</keyword>
<evidence type="ECO:0000256" key="3">
    <source>
        <dbReference type="ARBA" id="ARBA00022833"/>
    </source>
</evidence>
<keyword evidence="2" id="KW-0863">Zinc-finger</keyword>
<dbReference type="InterPro" id="IPR001876">
    <property type="entry name" value="Znf_RanBP2"/>
</dbReference>
<evidence type="ECO:0000313" key="6">
    <source>
        <dbReference type="EMBL" id="KAL1587311.1"/>
    </source>
</evidence>
<keyword evidence="7" id="KW-1185">Reference proteome</keyword>
<feature type="region of interest" description="Disordered" evidence="4">
    <location>
        <begin position="470"/>
        <end position="501"/>
    </location>
</feature>
<dbReference type="AlphaFoldDB" id="A0AB34KT07"/>
<dbReference type="InterPro" id="IPR053000">
    <property type="entry name" value="WSS1-like_metalloprotease"/>
</dbReference>
<feature type="compositionally biased region" description="Basic and acidic residues" evidence="4">
    <location>
        <begin position="333"/>
        <end position="355"/>
    </location>
</feature>
<evidence type="ECO:0000256" key="2">
    <source>
        <dbReference type="ARBA" id="ARBA00022771"/>
    </source>
</evidence>
<proteinExistence type="predicted"/>
<feature type="compositionally biased region" description="Polar residues" evidence="4">
    <location>
        <begin position="383"/>
        <end position="392"/>
    </location>
</feature>
<feature type="region of interest" description="Disordered" evidence="4">
    <location>
        <begin position="169"/>
        <end position="189"/>
    </location>
</feature>
<dbReference type="EMBL" id="JAAQHG020000011">
    <property type="protein sequence ID" value="KAL1587311.1"/>
    <property type="molecule type" value="Genomic_DNA"/>
</dbReference>
<dbReference type="InterPro" id="IPR013536">
    <property type="entry name" value="WLM_dom"/>
</dbReference>
<dbReference type="GO" id="GO:0006281">
    <property type="term" value="P:DNA repair"/>
    <property type="evidence" value="ECO:0007669"/>
    <property type="project" value="TreeGrafter"/>
</dbReference>
<dbReference type="PROSITE" id="PS51397">
    <property type="entry name" value="WLM"/>
    <property type="match status" value="1"/>
</dbReference>
<feature type="domain" description="WLM" evidence="5">
    <location>
        <begin position="3"/>
        <end position="255"/>
    </location>
</feature>
<dbReference type="SMART" id="SM00547">
    <property type="entry name" value="ZnF_RBZ"/>
    <property type="match status" value="2"/>
</dbReference>
<sequence>MPLGITRLNERTQRPNPLINFIKAPDQASVDFLNRIAAQCYPIMKQHHLSVMSLEAFPPNNEFLGRNFNAGEVIQLVLKDKQGRWLGFNFVQMVMMHELAHCKQMNHSKFFWQVRNGFAGEMEGLWAKKYVGEGMWGRGQDLVTGAFVRERDLEAGDVPEHLCGGTFRRRGRKRKRGGQRDGADAGPKLTYAERQQRRIARKFGVHGEGAALGDDELLRGAYEQASGKRHAGKPRVANSKRGRELRAQAALARFDAAKTVKQEPEVKEEPEPEVKPEPEDSDTDSDWDVPEFGQIPSREADMVKVCGDEDEEDDDAHNEMDELRKMSQKKPSPGREEPTRPGTEHTAAKTEHEAPGVDDSPEPETESDPENNVPGSKIETTRAKPNTDATPNQEKDESPDDAMTTVESPGTCPICSLSNDPSSPTCMACSHVLQPSLMPDHWRCSSEACKGGSYINAGDAGRCGVCGAQKPKKTLPPSKGSSMGRGSKPVGVIEGDVLRWD</sequence>
<dbReference type="GO" id="GO:0008270">
    <property type="term" value="F:zinc ion binding"/>
    <property type="evidence" value="ECO:0007669"/>
    <property type="project" value="UniProtKB-KW"/>
</dbReference>
<comment type="caution">
    <text evidence="6">The sequence shown here is derived from an EMBL/GenBank/DDBJ whole genome shotgun (WGS) entry which is preliminary data.</text>
</comment>
<dbReference type="GeneID" id="96005690"/>
<evidence type="ECO:0000256" key="4">
    <source>
        <dbReference type="SAM" id="MobiDB-lite"/>
    </source>
</evidence>
<feature type="compositionally biased region" description="Acidic residues" evidence="4">
    <location>
        <begin position="279"/>
        <end position="289"/>
    </location>
</feature>
<name>A0AB34KT07_9PEZI</name>
<dbReference type="PANTHER" id="PTHR46622">
    <property type="entry name" value="DNA-DEPENDENT METALLOPROTEASE WSS1"/>
    <property type="match status" value="1"/>
</dbReference>
<reference evidence="6 7" key="1">
    <citation type="journal article" date="2020" name="Microbiol. Resour. Announc.">
        <title>Draft Genome Sequence of a Cladosporium Species Isolated from the Mesophotic Ascidian Didemnum maculosum.</title>
        <authorList>
            <person name="Gioti A."/>
            <person name="Siaperas R."/>
            <person name="Nikolaivits E."/>
            <person name="Le Goff G."/>
            <person name="Ouazzani J."/>
            <person name="Kotoulas G."/>
            <person name="Topakas E."/>
        </authorList>
    </citation>
    <scope>NUCLEOTIDE SEQUENCE [LARGE SCALE GENOMIC DNA]</scope>
    <source>
        <strain evidence="6 7">TM138-S3</strain>
    </source>
</reference>
<feature type="compositionally biased region" description="Acidic residues" evidence="4">
    <location>
        <begin position="359"/>
        <end position="369"/>
    </location>
</feature>
<feature type="compositionally biased region" description="Basic and acidic residues" evidence="4">
    <location>
        <begin position="255"/>
        <end position="278"/>
    </location>
</feature>
<dbReference type="Gene3D" id="3.30.2010.10">
    <property type="entry name" value="Metalloproteases ('zincins'), catalytic domain"/>
    <property type="match status" value="1"/>
</dbReference>
<evidence type="ECO:0000313" key="7">
    <source>
        <dbReference type="Proteomes" id="UP000803884"/>
    </source>
</evidence>
<dbReference type="GO" id="GO:0005634">
    <property type="term" value="C:nucleus"/>
    <property type="evidence" value="ECO:0007669"/>
    <property type="project" value="TreeGrafter"/>
</dbReference>
<keyword evidence="3" id="KW-0862">Zinc</keyword>
<accession>A0AB34KT07</accession>
<dbReference type="RefSeq" id="XP_069230416.1">
    <property type="nucleotide sequence ID" value="XM_069372852.1"/>
</dbReference>
<feature type="region of interest" description="Disordered" evidence="4">
    <location>
        <begin position="254"/>
        <end position="412"/>
    </location>
</feature>
<dbReference type="GO" id="GO:0008237">
    <property type="term" value="F:metallopeptidase activity"/>
    <property type="evidence" value="ECO:0007669"/>
    <property type="project" value="TreeGrafter"/>
</dbReference>